<sequence length="15" mass="1868">MRGRQNGDDNHRKRK</sequence>
<evidence type="ECO:0000313" key="1">
    <source>
        <dbReference type="EMBL" id="MBX31486.1"/>
    </source>
</evidence>
<name>A0A2P2MML2_RHIMU</name>
<reference evidence="1" key="1">
    <citation type="submission" date="2018-02" db="EMBL/GenBank/DDBJ databases">
        <title>Rhizophora mucronata_Transcriptome.</title>
        <authorList>
            <person name="Meera S.P."/>
            <person name="Sreeshan A."/>
            <person name="Augustine A."/>
        </authorList>
    </citation>
    <scope>NUCLEOTIDE SEQUENCE</scope>
    <source>
        <tissue evidence="1">Leaf</tissue>
    </source>
</reference>
<dbReference type="EMBL" id="GGEC01051002">
    <property type="protein sequence ID" value="MBX31486.1"/>
    <property type="molecule type" value="Transcribed_RNA"/>
</dbReference>
<accession>A0A2P2MML2</accession>
<proteinExistence type="predicted"/>
<protein>
    <submittedName>
        <fullName evidence="1">Uncharacterized protein</fullName>
    </submittedName>
</protein>
<organism evidence="1">
    <name type="scientific">Rhizophora mucronata</name>
    <name type="common">Asiatic mangrove</name>
    <dbReference type="NCBI Taxonomy" id="61149"/>
    <lineage>
        <taxon>Eukaryota</taxon>
        <taxon>Viridiplantae</taxon>
        <taxon>Streptophyta</taxon>
        <taxon>Embryophyta</taxon>
        <taxon>Tracheophyta</taxon>
        <taxon>Spermatophyta</taxon>
        <taxon>Magnoliopsida</taxon>
        <taxon>eudicotyledons</taxon>
        <taxon>Gunneridae</taxon>
        <taxon>Pentapetalae</taxon>
        <taxon>rosids</taxon>
        <taxon>fabids</taxon>
        <taxon>Malpighiales</taxon>
        <taxon>Rhizophoraceae</taxon>
        <taxon>Rhizophora</taxon>
    </lineage>
</organism>